<dbReference type="Proteomes" id="UP000035425">
    <property type="component" value="Unassembled WGS sequence"/>
</dbReference>
<accession>A0ABR5F3L6</accession>
<dbReference type="EMBL" id="JWIO01000016">
    <property type="protein sequence ID" value="KLL11327.1"/>
    <property type="molecule type" value="Genomic_DNA"/>
</dbReference>
<gene>
    <name evidence="1" type="ORF">FrCorBMG51_11960</name>
</gene>
<name>A0ABR5F3L6_9ACTN</name>
<keyword evidence="2" id="KW-1185">Reference proteome</keyword>
<evidence type="ECO:0000313" key="2">
    <source>
        <dbReference type="Proteomes" id="UP000035425"/>
    </source>
</evidence>
<protein>
    <recommendedName>
        <fullName evidence="3">EspG family protein</fullName>
    </recommendedName>
</protein>
<comment type="caution">
    <text evidence="1">The sequence shown here is derived from an EMBL/GenBank/DDBJ whole genome shotgun (WGS) entry which is preliminary data.</text>
</comment>
<reference evidence="1 2" key="1">
    <citation type="submission" date="2014-12" db="EMBL/GenBank/DDBJ databases">
        <title>Frankia sp. BMG5.1 draft genome.</title>
        <authorList>
            <person name="Gtari M."/>
            <person name="Ghodhbane-Gtari F."/>
            <person name="Nouioui I."/>
            <person name="Ktari A."/>
            <person name="Hezbri K."/>
            <person name="Mimouni W."/>
            <person name="Sbissi I."/>
            <person name="Ayari A."/>
            <person name="Yamanaka T."/>
            <person name="Normand P."/>
            <person name="Tisa L.S."/>
            <person name="Boudabous A."/>
        </authorList>
    </citation>
    <scope>NUCLEOTIDE SEQUENCE [LARGE SCALE GENOMIC DNA]</scope>
    <source>
        <strain evidence="1 2">BMG5.1</strain>
    </source>
</reference>
<dbReference type="RefSeq" id="WP_047223150.1">
    <property type="nucleotide sequence ID" value="NZ_JWIO01000016.1"/>
</dbReference>
<evidence type="ECO:0008006" key="3">
    <source>
        <dbReference type="Google" id="ProtNLM"/>
    </source>
</evidence>
<proteinExistence type="predicted"/>
<organism evidence="1 2">
    <name type="scientific">Protofrankia coriariae</name>
    <dbReference type="NCBI Taxonomy" id="1562887"/>
    <lineage>
        <taxon>Bacteria</taxon>
        <taxon>Bacillati</taxon>
        <taxon>Actinomycetota</taxon>
        <taxon>Actinomycetes</taxon>
        <taxon>Frankiales</taxon>
        <taxon>Frankiaceae</taxon>
        <taxon>Protofrankia</taxon>
    </lineage>
</organism>
<sequence>MTKKPPTAVRLTGDELTAIARCLGARRFPHVPYSGYNEIDEELHPLLDDELLAGLAARGLVDVHADGELRLAGPLASVVGAVAAGRVHIAVEQIRPAGDPGTTRACALVAGDRGLVRHWSDGPLHDLEHDPDTHALDVRLRVTLSDLVNPSPGTGRPGRRRLRATERRLADALPAPADGWRRVTVLARTDDAGDDARVDGLLAVFDGGPGELWLGHCEDADAADGNAALTMVADPVSAAGVDAAIREFTSIHHA</sequence>
<evidence type="ECO:0000313" key="1">
    <source>
        <dbReference type="EMBL" id="KLL11327.1"/>
    </source>
</evidence>